<name>A0ABD5VFM2_9EURY</name>
<feature type="domain" description="DUF7344" evidence="1">
    <location>
        <begin position="4"/>
        <end position="67"/>
    </location>
</feature>
<evidence type="ECO:0000313" key="2">
    <source>
        <dbReference type="EMBL" id="MFC6954344.1"/>
    </source>
</evidence>
<dbReference type="Proteomes" id="UP001596395">
    <property type="component" value="Unassembled WGS sequence"/>
</dbReference>
<gene>
    <name evidence="2" type="ORF">ACFQGB_15885</name>
</gene>
<dbReference type="RefSeq" id="WP_336351296.1">
    <property type="nucleotide sequence ID" value="NZ_JBHSXN010000003.1"/>
</dbReference>
<dbReference type="Pfam" id="PF24035">
    <property type="entry name" value="DUF7344"/>
    <property type="match status" value="1"/>
</dbReference>
<evidence type="ECO:0000313" key="3">
    <source>
        <dbReference type="Proteomes" id="UP001596395"/>
    </source>
</evidence>
<organism evidence="2 3">
    <name type="scientific">Halorubellus litoreus</name>
    <dbReference type="NCBI Taxonomy" id="755308"/>
    <lineage>
        <taxon>Archaea</taxon>
        <taxon>Methanobacteriati</taxon>
        <taxon>Methanobacteriota</taxon>
        <taxon>Stenosarchaea group</taxon>
        <taxon>Halobacteria</taxon>
        <taxon>Halobacteriales</taxon>
        <taxon>Halorubellaceae</taxon>
        <taxon>Halorubellus</taxon>
    </lineage>
</organism>
<reference evidence="2 3" key="1">
    <citation type="journal article" date="2019" name="Int. J. Syst. Evol. Microbiol.">
        <title>The Global Catalogue of Microorganisms (GCM) 10K type strain sequencing project: providing services to taxonomists for standard genome sequencing and annotation.</title>
        <authorList>
            <consortium name="The Broad Institute Genomics Platform"/>
            <consortium name="The Broad Institute Genome Sequencing Center for Infectious Disease"/>
            <person name="Wu L."/>
            <person name="Ma J."/>
        </authorList>
    </citation>
    <scope>NUCLEOTIDE SEQUENCE [LARGE SCALE GENOMIC DNA]</scope>
    <source>
        <strain evidence="2 3">GX26</strain>
    </source>
</reference>
<sequence>MLAILTTANEPLDRSTLAETIAERAAAGRAPDSPRDDRDVEVYLHHSVLPKLDANALLEYDPVNGIVVCEDLPITGDEWLEPTVLDDFADFETRS</sequence>
<proteinExistence type="predicted"/>
<dbReference type="InterPro" id="IPR055768">
    <property type="entry name" value="DUF7344"/>
</dbReference>
<keyword evidence="3" id="KW-1185">Reference proteome</keyword>
<comment type="caution">
    <text evidence="2">The sequence shown here is derived from an EMBL/GenBank/DDBJ whole genome shotgun (WGS) entry which is preliminary data.</text>
</comment>
<dbReference type="EMBL" id="JBHSXN010000003">
    <property type="protein sequence ID" value="MFC6954344.1"/>
    <property type="molecule type" value="Genomic_DNA"/>
</dbReference>
<protein>
    <recommendedName>
        <fullName evidence="1">DUF7344 domain-containing protein</fullName>
    </recommendedName>
</protein>
<evidence type="ECO:0000259" key="1">
    <source>
        <dbReference type="Pfam" id="PF24035"/>
    </source>
</evidence>
<dbReference type="AlphaFoldDB" id="A0ABD5VFM2"/>
<accession>A0ABD5VFM2</accession>